<keyword evidence="4" id="KW-1185">Reference proteome</keyword>
<keyword evidence="1" id="KW-1133">Transmembrane helix</keyword>
<organism evidence="3 4">
    <name type="scientific">Eupransor demetentiae</name>
    <dbReference type="NCBI Taxonomy" id="3109584"/>
    <lineage>
        <taxon>Bacteria</taxon>
        <taxon>Bacillati</taxon>
        <taxon>Bacillota</taxon>
        <taxon>Bacilli</taxon>
        <taxon>Lactobacillales</taxon>
        <taxon>Lactobacillaceae</taxon>
        <taxon>Eupransor</taxon>
    </lineage>
</organism>
<dbReference type="Pfam" id="PF01569">
    <property type="entry name" value="PAP2"/>
    <property type="match status" value="1"/>
</dbReference>
<reference evidence="3 4" key="1">
    <citation type="submission" date="2024-01" db="EMBL/GenBank/DDBJ databases">
        <authorList>
            <person name="Botero Cardona J."/>
        </authorList>
    </citation>
    <scope>NUCLEOTIDE SEQUENCE [LARGE SCALE GENOMIC DNA]</scope>
    <source>
        <strain evidence="3 4">LMG 33000</strain>
    </source>
</reference>
<feature type="transmembrane region" description="Helical" evidence="1">
    <location>
        <begin position="260"/>
        <end position="278"/>
    </location>
</feature>
<evidence type="ECO:0000256" key="1">
    <source>
        <dbReference type="SAM" id="Phobius"/>
    </source>
</evidence>
<accession>A0ABP0EQA8</accession>
<evidence type="ECO:0000313" key="4">
    <source>
        <dbReference type="Proteomes" id="UP001314241"/>
    </source>
</evidence>
<sequence>MLNNPGQSANFVTYAREKKIYIILMILGLLSLSLASAFDYQISHAVINQNSIFGVIFQTAADQGANLLLIIAFQILAFYSWQRDPQKLSNKALSAGFIALSFNQILALLQDFLSYLFSAIHNAQDGIALGKANNTSASLNYPESLRWLLAIVLLLFIMAAIWHALSRLNEADLNYLLRAALVAVVLVFVANLTINEMKSLWGRYRPYETILAGHPDHFTPWYHLNGMNGHNSFPSGHTTSGWLWLYLPFFIPRSKVRPQLILTVLGLSVAILTALSRVRIGAHWLSDVTVASLIVGNLVFLASRLLQAHFVEHEKVAVKNS</sequence>
<keyword evidence="1" id="KW-0472">Membrane</keyword>
<feature type="transmembrane region" description="Helical" evidence="1">
    <location>
        <begin position="145"/>
        <end position="163"/>
    </location>
</feature>
<dbReference type="Proteomes" id="UP001314241">
    <property type="component" value="Unassembled WGS sequence"/>
</dbReference>
<dbReference type="SUPFAM" id="SSF48317">
    <property type="entry name" value="Acid phosphatase/Vanadium-dependent haloperoxidase"/>
    <property type="match status" value="1"/>
</dbReference>
<feature type="transmembrane region" description="Helical" evidence="1">
    <location>
        <begin position="20"/>
        <end position="40"/>
    </location>
</feature>
<dbReference type="SMART" id="SM00014">
    <property type="entry name" value="acidPPc"/>
    <property type="match status" value="1"/>
</dbReference>
<dbReference type="InterPro" id="IPR000326">
    <property type="entry name" value="PAP2/HPO"/>
</dbReference>
<evidence type="ECO:0000259" key="2">
    <source>
        <dbReference type="SMART" id="SM00014"/>
    </source>
</evidence>
<feature type="transmembrane region" description="Helical" evidence="1">
    <location>
        <begin position="284"/>
        <end position="306"/>
    </location>
</feature>
<gene>
    <name evidence="3" type="ORF">R54876_GBNLAHCA_01038</name>
</gene>
<feature type="transmembrane region" description="Helical" evidence="1">
    <location>
        <begin position="92"/>
        <end position="109"/>
    </location>
</feature>
<name>A0ABP0EQA8_9LACO</name>
<proteinExistence type="predicted"/>
<feature type="transmembrane region" description="Helical" evidence="1">
    <location>
        <begin position="175"/>
        <end position="194"/>
    </location>
</feature>
<feature type="domain" description="Phosphatidic acid phosphatase type 2/haloperoxidase" evidence="2">
    <location>
        <begin position="180"/>
        <end position="303"/>
    </location>
</feature>
<dbReference type="Gene3D" id="1.20.144.10">
    <property type="entry name" value="Phosphatidic acid phosphatase type 2/haloperoxidase"/>
    <property type="match status" value="1"/>
</dbReference>
<dbReference type="RefSeq" id="WP_349642017.1">
    <property type="nucleotide sequence ID" value="NZ_CAWVOH010000002.1"/>
</dbReference>
<dbReference type="EMBL" id="CAWVOH010000002">
    <property type="protein sequence ID" value="CAK8054469.1"/>
    <property type="molecule type" value="Genomic_DNA"/>
</dbReference>
<protein>
    <submittedName>
        <fullName evidence="3">Membrane-associated phospholipid phosphatase (PgpB)</fullName>
    </submittedName>
</protein>
<evidence type="ECO:0000313" key="3">
    <source>
        <dbReference type="EMBL" id="CAK8054469.1"/>
    </source>
</evidence>
<comment type="caution">
    <text evidence="3">The sequence shown here is derived from an EMBL/GenBank/DDBJ whole genome shotgun (WGS) entry which is preliminary data.</text>
</comment>
<dbReference type="InterPro" id="IPR036938">
    <property type="entry name" value="PAP2/HPO_sf"/>
</dbReference>
<feature type="transmembrane region" description="Helical" evidence="1">
    <location>
        <begin position="52"/>
        <end position="80"/>
    </location>
</feature>
<keyword evidence="1" id="KW-0812">Transmembrane</keyword>